<feature type="transmembrane region" description="Helical" evidence="5">
    <location>
        <begin position="687"/>
        <end position="706"/>
    </location>
</feature>
<evidence type="ECO:0000256" key="5">
    <source>
        <dbReference type="SAM" id="Phobius"/>
    </source>
</evidence>
<evidence type="ECO:0000256" key="1">
    <source>
        <dbReference type="ARBA" id="ARBA00004141"/>
    </source>
</evidence>
<evidence type="ECO:0000313" key="6">
    <source>
        <dbReference type="EMBL" id="OMJ17700.1"/>
    </source>
</evidence>
<gene>
    <name evidence="6" type="ORF">AYI69_g7329</name>
</gene>
<dbReference type="GO" id="GO:0016020">
    <property type="term" value="C:membrane"/>
    <property type="evidence" value="ECO:0007669"/>
    <property type="project" value="UniProtKB-SubCell"/>
</dbReference>
<sequence length="707" mass="77678">MPLANDSEIWLYVLASAIATALGAGVLYIDQFLHFIGVSKRFSLLKSNTFLAICFSGASSIMIYTSVFVLLGESVSHFKSVKDIPFFNQNANLISLLSILAGAYGNNILSAFFVHVFKLDISDSTHVCAHGHTHIMETSPLPEHTDLHIDSQPMQKTDSLLQSIPQENKNSDSLSNLSAYIDFPPDSNCSTDIGKKRKNLDCTSSVSTKRVSKKPSCNSKTKKALTSRCSTRRNEKNPKKFFELLSNSTDSPDLNCHYSNADVDDAELSDHCNDETCALILNTQSPEVVDTNPNCLEINKHNDILFCSAADCLDPNDDISDDLLPLNSSPDLQNSQTFNNSNSNSHIDLSHSNNIGLACSSKKFTSTSTINTNSNYEYSLLQDSSYPHTHSNHNDHQLDTKTRFYEHEMLLANSNQNQLLNKNPKKKAKPNSKNKLNSIDLLNQDHVHIICSHEHIIPFPSATEPNEQTCLISEAVRHSHDHDHSLHDHQHIHNHFDSHHLHHHRHHASSNSDQNHDNLLSIDSQLITSGIKTAVAIAIHKFPEGLIMFLSGKSSLRLGAWVAISLFVHNFPEGLMLSLPIYLSTRSRAKTLSIALILGVLPPVLGACLGQFISGYLPASPDNHLLDGLIAAIVGPNHGSDGDPAAFGDYWNLIFGINFGFTAGMMLIVSLSGMLPTALFYNPKGNIVITSFVVTIILSALGGLIFG</sequence>
<dbReference type="GO" id="GO:0005385">
    <property type="term" value="F:zinc ion transmembrane transporter activity"/>
    <property type="evidence" value="ECO:0007669"/>
    <property type="project" value="TreeGrafter"/>
</dbReference>
<keyword evidence="7" id="KW-1185">Reference proteome</keyword>
<comment type="subcellular location">
    <subcellularLocation>
        <location evidence="1">Membrane</location>
        <topology evidence="1">Multi-pass membrane protein</topology>
    </subcellularLocation>
</comment>
<feature type="transmembrane region" description="Helical" evidence="5">
    <location>
        <begin position="49"/>
        <end position="72"/>
    </location>
</feature>
<dbReference type="PANTHER" id="PTHR11040:SF210">
    <property type="entry name" value="ZINC-REGULATED TRANSPORTER 3"/>
    <property type="match status" value="1"/>
</dbReference>
<feature type="transmembrane region" description="Helical" evidence="5">
    <location>
        <begin position="9"/>
        <end position="29"/>
    </location>
</feature>
<dbReference type="Pfam" id="PF02535">
    <property type="entry name" value="Zip"/>
    <property type="match status" value="1"/>
</dbReference>
<evidence type="ECO:0000256" key="4">
    <source>
        <dbReference type="ARBA" id="ARBA00023136"/>
    </source>
</evidence>
<protein>
    <submittedName>
        <fullName evidence="6">Zinc transporter ZupT</fullName>
    </submittedName>
</protein>
<keyword evidence="3 5" id="KW-1133">Transmembrane helix</keyword>
<feature type="transmembrane region" description="Helical" evidence="5">
    <location>
        <begin position="558"/>
        <end position="583"/>
    </location>
</feature>
<proteinExistence type="predicted"/>
<dbReference type="EMBL" id="LSSM01003499">
    <property type="protein sequence ID" value="OMJ17700.1"/>
    <property type="molecule type" value="Genomic_DNA"/>
</dbReference>
<dbReference type="Proteomes" id="UP000187429">
    <property type="component" value="Unassembled WGS sequence"/>
</dbReference>
<dbReference type="PANTHER" id="PTHR11040">
    <property type="entry name" value="ZINC/IRON TRANSPORTER"/>
    <property type="match status" value="1"/>
</dbReference>
<feature type="transmembrane region" description="Helical" evidence="5">
    <location>
        <begin position="650"/>
        <end position="675"/>
    </location>
</feature>
<evidence type="ECO:0000256" key="3">
    <source>
        <dbReference type="ARBA" id="ARBA00022989"/>
    </source>
</evidence>
<evidence type="ECO:0000313" key="7">
    <source>
        <dbReference type="Proteomes" id="UP000187429"/>
    </source>
</evidence>
<reference evidence="7" key="1">
    <citation type="submission" date="2017-01" db="EMBL/GenBank/DDBJ databases">
        <authorList>
            <person name="Wang Y."/>
            <person name="White M."/>
            <person name="Kvist S."/>
            <person name="Moncalvo J.-M."/>
        </authorList>
    </citation>
    <scope>NUCLEOTIDE SEQUENCE [LARGE SCALE GENOMIC DNA]</scope>
    <source>
        <strain evidence="7">ID-206-W2</strain>
    </source>
</reference>
<keyword evidence="4 5" id="KW-0472">Membrane</keyword>
<comment type="caution">
    <text evidence="6">The sequence shown here is derived from an EMBL/GenBank/DDBJ whole genome shotgun (WGS) entry which is preliminary data.</text>
</comment>
<dbReference type="AlphaFoldDB" id="A0A1R1XST4"/>
<keyword evidence="2 5" id="KW-0812">Transmembrane</keyword>
<accession>A0A1R1XST4</accession>
<name>A0A1R1XST4_9FUNG</name>
<feature type="transmembrane region" description="Helical" evidence="5">
    <location>
        <begin position="595"/>
        <end position="617"/>
    </location>
</feature>
<dbReference type="InterPro" id="IPR003689">
    <property type="entry name" value="ZIP"/>
</dbReference>
<dbReference type="OrthoDB" id="262547at2759"/>
<evidence type="ECO:0000256" key="2">
    <source>
        <dbReference type="ARBA" id="ARBA00022692"/>
    </source>
</evidence>
<organism evidence="6 7">
    <name type="scientific">Smittium culicis</name>
    <dbReference type="NCBI Taxonomy" id="133412"/>
    <lineage>
        <taxon>Eukaryota</taxon>
        <taxon>Fungi</taxon>
        <taxon>Fungi incertae sedis</taxon>
        <taxon>Zoopagomycota</taxon>
        <taxon>Kickxellomycotina</taxon>
        <taxon>Harpellomycetes</taxon>
        <taxon>Harpellales</taxon>
        <taxon>Legeriomycetaceae</taxon>
        <taxon>Smittium</taxon>
    </lineage>
</organism>
<feature type="transmembrane region" description="Helical" evidence="5">
    <location>
        <begin position="93"/>
        <end position="117"/>
    </location>
</feature>